<dbReference type="GO" id="GO:0004650">
    <property type="term" value="F:polygalacturonase activity"/>
    <property type="evidence" value="ECO:0007669"/>
    <property type="project" value="InterPro"/>
</dbReference>
<reference evidence="1 2" key="1">
    <citation type="journal article" date="2019" name="Nat. Plants">
        <title>Stout camphor tree genome fills gaps in understanding of flowering plant genome evolution.</title>
        <authorList>
            <person name="Chaw S.M."/>
            <person name="Liu Y.C."/>
            <person name="Wu Y.W."/>
            <person name="Wang H.Y."/>
            <person name="Lin C.I."/>
            <person name="Wu C.S."/>
            <person name="Ke H.M."/>
            <person name="Chang L.Y."/>
            <person name="Hsu C.Y."/>
            <person name="Yang H.T."/>
            <person name="Sudianto E."/>
            <person name="Hsu M.H."/>
            <person name="Wu K.P."/>
            <person name="Wang L.N."/>
            <person name="Leebens-Mack J.H."/>
            <person name="Tsai I.J."/>
        </authorList>
    </citation>
    <scope>NUCLEOTIDE SEQUENCE [LARGE SCALE GENOMIC DNA]</scope>
    <source>
        <strain evidence="2">cv. Chaw 1501</strain>
        <tissue evidence="1">Young leaves</tissue>
    </source>
</reference>
<dbReference type="PANTHER" id="PTHR33928:SF7">
    <property type="entry name" value="POLYGALACTURONASE QRT3"/>
    <property type="match status" value="1"/>
</dbReference>
<evidence type="ECO:0000313" key="2">
    <source>
        <dbReference type="Proteomes" id="UP000283530"/>
    </source>
</evidence>
<dbReference type="AlphaFoldDB" id="A0A3S3N594"/>
<dbReference type="InterPro" id="IPR039279">
    <property type="entry name" value="QRT3-like"/>
</dbReference>
<gene>
    <name evidence="1" type="ORF">CKAN_01752900</name>
</gene>
<proteinExistence type="predicted"/>
<dbReference type="OrthoDB" id="1747792at2759"/>
<dbReference type="PANTHER" id="PTHR33928">
    <property type="entry name" value="POLYGALACTURONASE QRT3"/>
    <property type="match status" value="1"/>
</dbReference>
<accession>A0A3S3N594</accession>
<comment type="caution">
    <text evidence="1">The sequence shown here is derived from an EMBL/GenBank/DDBJ whole genome shotgun (WGS) entry which is preliminary data.</text>
</comment>
<evidence type="ECO:0000313" key="1">
    <source>
        <dbReference type="EMBL" id="RWR88515.1"/>
    </source>
</evidence>
<keyword evidence="2" id="KW-1185">Reference proteome</keyword>
<dbReference type="EMBL" id="QPKB01000007">
    <property type="protein sequence ID" value="RWR88515.1"/>
    <property type="molecule type" value="Genomic_DNA"/>
</dbReference>
<name>A0A3S3N594_9MAGN</name>
<dbReference type="Proteomes" id="UP000283530">
    <property type="component" value="Unassembled WGS sequence"/>
</dbReference>
<organism evidence="1 2">
    <name type="scientific">Cinnamomum micranthum f. kanehirae</name>
    <dbReference type="NCBI Taxonomy" id="337451"/>
    <lineage>
        <taxon>Eukaryota</taxon>
        <taxon>Viridiplantae</taxon>
        <taxon>Streptophyta</taxon>
        <taxon>Embryophyta</taxon>
        <taxon>Tracheophyta</taxon>
        <taxon>Spermatophyta</taxon>
        <taxon>Magnoliopsida</taxon>
        <taxon>Magnoliidae</taxon>
        <taxon>Laurales</taxon>
        <taxon>Lauraceae</taxon>
        <taxon>Cinnamomum</taxon>
    </lineage>
</organism>
<protein>
    <submittedName>
        <fullName evidence="1">Polygalacturonase QRT3-like protein</fullName>
    </submittedName>
</protein>
<sequence>MGGRGKEKGEERLEEEKRRKWRCEVSRDPVQLHIFNNFFLGNAYVLLRSINGMIHGLNIVDNMFSGDASGVHIVQLDKWKQPFRSIKLVIVDRNEVYGGMEIKSTLAKVFLQGHGKRWSHDFSPVLLFHDRIRHVEYSLQVDGSFPHHALRNVSGNRIVIESDTTVQAIVYISVDQSL</sequence>